<sequence>MPLLCISLFVLVLLPLSLSCDRKTPAEVRDRFSETVATYMSNTRENLTGENHLCDKVKHKPPNCTTENPDIVGTLLLQACEMMGLRLPQTKALATVVQDSIDCPCPKGSTKGVRPSMRPTRRRMTGSREEKRKKKICKANAILSSMTVCYQKLNNQLMDA</sequence>
<feature type="compositionally biased region" description="Basic residues" evidence="1">
    <location>
        <begin position="119"/>
        <end position="131"/>
    </location>
</feature>
<evidence type="ECO:0000313" key="3">
    <source>
        <dbReference type="Ensembl" id="ENSFHEP00000023203.1"/>
    </source>
</evidence>
<feature type="region of interest" description="Disordered" evidence="1">
    <location>
        <begin position="108"/>
        <end position="131"/>
    </location>
</feature>
<organism evidence="3 4">
    <name type="scientific">Fundulus heteroclitus</name>
    <name type="common">Killifish</name>
    <name type="synonym">Mummichog</name>
    <dbReference type="NCBI Taxonomy" id="8078"/>
    <lineage>
        <taxon>Eukaryota</taxon>
        <taxon>Metazoa</taxon>
        <taxon>Chordata</taxon>
        <taxon>Craniata</taxon>
        <taxon>Vertebrata</taxon>
        <taxon>Euteleostomi</taxon>
        <taxon>Actinopterygii</taxon>
        <taxon>Neopterygii</taxon>
        <taxon>Teleostei</taxon>
        <taxon>Neoteleostei</taxon>
        <taxon>Acanthomorphata</taxon>
        <taxon>Ovalentaria</taxon>
        <taxon>Atherinomorphae</taxon>
        <taxon>Cyprinodontiformes</taxon>
        <taxon>Fundulidae</taxon>
        <taxon>Fundulus</taxon>
    </lineage>
</organism>
<dbReference type="GeneTree" id="ENSGT00670000099476"/>
<dbReference type="AlphaFoldDB" id="A0A3Q2Q8I6"/>
<evidence type="ECO:0000256" key="1">
    <source>
        <dbReference type="SAM" id="MobiDB-lite"/>
    </source>
</evidence>
<dbReference type="Ensembl" id="ENSFHET00000010927.1">
    <property type="protein sequence ID" value="ENSFHEP00000023203.1"/>
    <property type="gene ID" value="ENSFHEG00000004053.1"/>
</dbReference>
<feature type="signal peptide" evidence="2">
    <location>
        <begin position="1"/>
        <end position="19"/>
    </location>
</feature>
<reference evidence="3" key="2">
    <citation type="submission" date="2025-09" db="UniProtKB">
        <authorList>
            <consortium name="Ensembl"/>
        </authorList>
    </citation>
    <scope>IDENTIFICATION</scope>
</reference>
<dbReference type="Proteomes" id="UP000265000">
    <property type="component" value="Unplaced"/>
</dbReference>
<keyword evidence="2" id="KW-0732">Signal</keyword>
<keyword evidence="4" id="KW-1185">Reference proteome</keyword>
<evidence type="ECO:0008006" key="5">
    <source>
        <dbReference type="Google" id="ProtNLM"/>
    </source>
</evidence>
<name>A0A3Q2Q8I6_FUNHE</name>
<accession>A0A3Q2Q8I6</accession>
<evidence type="ECO:0000256" key="2">
    <source>
        <dbReference type="SAM" id="SignalP"/>
    </source>
</evidence>
<reference evidence="3" key="1">
    <citation type="submission" date="2025-08" db="UniProtKB">
        <authorList>
            <consortium name="Ensembl"/>
        </authorList>
    </citation>
    <scope>IDENTIFICATION</scope>
</reference>
<proteinExistence type="predicted"/>
<evidence type="ECO:0000313" key="4">
    <source>
        <dbReference type="Proteomes" id="UP000265000"/>
    </source>
</evidence>
<feature type="chain" id="PRO_5018719154" description="Interleukin-7" evidence="2">
    <location>
        <begin position="20"/>
        <end position="160"/>
    </location>
</feature>
<protein>
    <recommendedName>
        <fullName evidence="5">Interleukin-7</fullName>
    </recommendedName>
</protein>